<feature type="transmembrane region" description="Helical" evidence="8">
    <location>
        <begin position="26"/>
        <end position="47"/>
    </location>
</feature>
<evidence type="ECO:0000313" key="10">
    <source>
        <dbReference type="Proteomes" id="UP000779508"/>
    </source>
</evidence>
<keyword evidence="7 8" id="KW-0472">Membrane</keyword>
<protein>
    <submittedName>
        <fullName evidence="9">AI-2E family transporter</fullName>
    </submittedName>
</protein>
<reference evidence="9 10" key="1">
    <citation type="submission" date="2021-06" db="EMBL/GenBank/DDBJ databases">
        <authorList>
            <person name="Sun Q."/>
            <person name="Li D."/>
        </authorList>
    </citation>
    <scope>NUCLEOTIDE SEQUENCE [LARGE SCALE GENOMIC DNA]</scope>
    <source>
        <strain evidence="9 10">MSJ-5</strain>
    </source>
</reference>
<organism evidence="9 10">
    <name type="scientific">Alkaliphilus flagellatus</name>
    <dbReference type="NCBI Taxonomy" id="2841507"/>
    <lineage>
        <taxon>Bacteria</taxon>
        <taxon>Bacillati</taxon>
        <taxon>Bacillota</taxon>
        <taxon>Clostridia</taxon>
        <taxon>Peptostreptococcales</taxon>
        <taxon>Natronincolaceae</taxon>
        <taxon>Alkaliphilus</taxon>
    </lineage>
</organism>
<keyword evidence="10" id="KW-1185">Reference proteome</keyword>
<evidence type="ECO:0000256" key="3">
    <source>
        <dbReference type="ARBA" id="ARBA00022448"/>
    </source>
</evidence>
<sequence>MENSKTIQVISKSFKNLAENNGFTNILQFFMQLLIVVLLFFIIYFLVHIGNQHIDSKKRINIGKRQIVYFILSFILIIAVIVIFQSGSLMYEILSPFLFAIILAYTLNPLVSYIEKKGIKRFWSVFIVYFVIATIIFIFSVTLVPKMTFEIKKLLESLPKLGNESYGYIYDKYVKYNSSIDNLPKEFNGVKEVLKFNGNRLEDFILRIISSVTNLMLTTLSKIVNIVLTPILAFYFLKDADKFKKMLILSIPKFLRKGVIDVAKDIDEVLGGFIRGQLIVAGIVGLLTTISLLILKVEFAVLVGMIAGIANVIPYFGPIVGIIPAAVFASLGGLNKVIWVVVIFIIIQQVESAIISPKIISDKVGIHPIVVILSLIIAGKFFGLFGLLIAVPIAGVIKVTGKHFINYIAKF</sequence>
<dbReference type="InterPro" id="IPR002549">
    <property type="entry name" value="AI-2E-like"/>
</dbReference>
<dbReference type="PANTHER" id="PTHR21716">
    <property type="entry name" value="TRANSMEMBRANE PROTEIN"/>
    <property type="match status" value="1"/>
</dbReference>
<dbReference type="Proteomes" id="UP000779508">
    <property type="component" value="Unassembled WGS sequence"/>
</dbReference>
<feature type="transmembrane region" description="Helical" evidence="8">
    <location>
        <begin position="366"/>
        <end position="397"/>
    </location>
</feature>
<name>A0ABS6G649_9FIRM</name>
<dbReference type="Pfam" id="PF01594">
    <property type="entry name" value="AI-2E_transport"/>
    <property type="match status" value="1"/>
</dbReference>
<evidence type="ECO:0000256" key="8">
    <source>
        <dbReference type="SAM" id="Phobius"/>
    </source>
</evidence>
<proteinExistence type="inferred from homology"/>
<accession>A0ABS6G649</accession>
<evidence type="ECO:0000313" key="9">
    <source>
        <dbReference type="EMBL" id="MBU5677963.1"/>
    </source>
</evidence>
<gene>
    <name evidence="9" type="ORF">KQI88_16210</name>
</gene>
<feature type="transmembrane region" description="Helical" evidence="8">
    <location>
        <begin position="93"/>
        <end position="111"/>
    </location>
</feature>
<feature type="transmembrane region" description="Helical" evidence="8">
    <location>
        <begin position="67"/>
        <end position="87"/>
    </location>
</feature>
<dbReference type="RefSeq" id="WP_216419108.1">
    <property type="nucleotide sequence ID" value="NZ_JAHLQK010000006.1"/>
</dbReference>
<dbReference type="PANTHER" id="PTHR21716:SF53">
    <property type="entry name" value="PERMEASE PERM-RELATED"/>
    <property type="match status" value="1"/>
</dbReference>
<keyword evidence="3" id="KW-0813">Transport</keyword>
<comment type="similarity">
    <text evidence="2">Belongs to the autoinducer-2 exporter (AI-2E) (TC 2.A.86) family.</text>
</comment>
<keyword evidence="6 8" id="KW-1133">Transmembrane helix</keyword>
<dbReference type="EMBL" id="JAHLQK010000006">
    <property type="protein sequence ID" value="MBU5677963.1"/>
    <property type="molecule type" value="Genomic_DNA"/>
</dbReference>
<feature type="transmembrane region" description="Helical" evidence="8">
    <location>
        <begin position="123"/>
        <end position="144"/>
    </location>
</feature>
<feature type="transmembrane region" description="Helical" evidence="8">
    <location>
        <begin position="301"/>
        <end position="325"/>
    </location>
</feature>
<evidence type="ECO:0000256" key="5">
    <source>
        <dbReference type="ARBA" id="ARBA00022692"/>
    </source>
</evidence>
<keyword evidence="5 8" id="KW-0812">Transmembrane</keyword>
<evidence type="ECO:0000256" key="6">
    <source>
        <dbReference type="ARBA" id="ARBA00022989"/>
    </source>
</evidence>
<evidence type="ECO:0000256" key="4">
    <source>
        <dbReference type="ARBA" id="ARBA00022475"/>
    </source>
</evidence>
<feature type="transmembrane region" description="Helical" evidence="8">
    <location>
        <begin position="204"/>
        <end position="237"/>
    </location>
</feature>
<evidence type="ECO:0000256" key="2">
    <source>
        <dbReference type="ARBA" id="ARBA00009773"/>
    </source>
</evidence>
<feature type="transmembrane region" description="Helical" evidence="8">
    <location>
        <begin position="278"/>
        <end position="295"/>
    </location>
</feature>
<evidence type="ECO:0000256" key="7">
    <source>
        <dbReference type="ARBA" id="ARBA00023136"/>
    </source>
</evidence>
<evidence type="ECO:0000256" key="1">
    <source>
        <dbReference type="ARBA" id="ARBA00004651"/>
    </source>
</evidence>
<keyword evidence="4" id="KW-1003">Cell membrane</keyword>
<feature type="transmembrane region" description="Helical" evidence="8">
    <location>
        <begin position="337"/>
        <end position="360"/>
    </location>
</feature>
<comment type="caution">
    <text evidence="9">The sequence shown here is derived from an EMBL/GenBank/DDBJ whole genome shotgun (WGS) entry which is preliminary data.</text>
</comment>
<comment type="subcellular location">
    <subcellularLocation>
        <location evidence="1">Cell membrane</location>
        <topology evidence="1">Multi-pass membrane protein</topology>
    </subcellularLocation>
</comment>